<evidence type="ECO:0000313" key="2">
    <source>
        <dbReference type="Proteomes" id="UP000189796"/>
    </source>
</evidence>
<dbReference type="RefSeq" id="WP_154072247.1">
    <property type="nucleotide sequence ID" value="NZ_LT670817.1"/>
</dbReference>
<protein>
    <recommendedName>
        <fullName evidence="3">Homeodomain-like domain-containing protein</fullName>
    </recommendedName>
</protein>
<dbReference type="AlphaFoldDB" id="A0A1M5NMR0"/>
<evidence type="ECO:0008006" key="3">
    <source>
        <dbReference type="Google" id="ProtNLM"/>
    </source>
</evidence>
<reference evidence="1 2" key="1">
    <citation type="submission" date="2016-11" db="EMBL/GenBank/DDBJ databases">
        <authorList>
            <person name="Jaros S."/>
            <person name="Januszkiewicz K."/>
            <person name="Wedrychowicz H."/>
        </authorList>
    </citation>
    <scope>NUCLEOTIDE SEQUENCE [LARGE SCALE GENOMIC DNA]</scope>
    <source>
        <strain evidence="1 2">GAS138</strain>
    </source>
</reference>
<organism evidence="1 2">
    <name type="scientific">Bradyrhizobium erythrophlei</name>
    <dbReference type="NCBI Taxonomy" id="1437360"/>
    <lineage>
        <taxon>Bacteria</taxon>
        <taxon>Pseudomonadati</taxon>
        <taxon>Pseudomonadota</taxon>
        <taxon>Alphaproteobacteria</taxon>
        <taxon>Hyphomicrobiales</taxon>
        <taxon>Nitrobacteraceae</taxon>
        <taxon>Bradyrhizobium</taxon>
    </lineage>
</organism>
<name>A0A1M5NMR0_9BRAD</name>
<dbReference type="Proteomes" id="UP000189796">
    <property type="component" value="Chromosome I"/>
</dbReference>
<gene>
    <name evidence="1" type="ORF">SAMN05443248_3052</name>
</gene>
<sequence length="49" mass="5853">MTFIDLVQRDAKILLLRRRGWSLQEIADEMGLTRLDVYRILDRAKHPND</sequence>
<accession>A0A1M5NMR0</accession>
<dbReference type="Gene3D" id="1.10.10.60">
    <property type="entry name" value="Homeodomain-like"/>
    <property type="match status" value="1"/>
</dbReference>
<evidence type="ECO:0000313" key="1">
    <source>
        <dbReference type="EMBL" id="SHG90725.1"/>
    </source>
</evidence>
<dbReference type="EMBL" id="LT670817">
    <property type="protein sequence ID" value="SHG90725.1"/>
    <property type="molecule type" value="Genomic_DNA"/>
</dbReference>
<dbReference type="OrthoDB" id="189170at2"/>
<proteinExistence type="predicted"/>
<dbReference type="Pfam" id="PF13384">
    <property type="entry name" value="HTH_23"/>
    <property type="match status" value="1"/>
</dbReference>